<accession>A0ABS5DWQ5</accession>
<dbReference type="SUPFAM" id="SSF89447">
    <property type="entry name" value="AbrB/MazE/MraZ-like"/>
    <property type="match status" value="1"/>
</dbReference>
<keyword evidence="5 7" id="KW-0238">DNA-binding</keyword>
<evidence type="ECO:0000256" key="4">
    <source>
        <dbReference type="ARBA" id="ARBA00023015"/>
    </source>
</evidence>
<evidence type="ECO:0000313" key="9">
    <source>
        <dbReference type="EMBL" id="MBQ0935570.1"/>
    </source>
</evidence>
<comment type="caution">
    <text evidence="9">The sequence shown here is derived from an EMBL/GenBank/DDBJ whole genome shotgun (WGS) entry which is preliminary data.</text>
</comment>
<dbReference type="InterPro" id="IPR038619">
    <property type="entry name" value="MraZ_sf"/>
</dbReference>
<organism evidence="9 10">
    <name type="scientific">Ideonella paludis</name>
    <dbReference type="NCBI Taxonomy" id="1233411"/>
    <lineage>
        <taxon>Bacteria</taxon>
        <taxon>Pseudomonadati</taxon>
        <taxon>Pseudomonadota</taxon>
        <taxon>Betaproteobacteria</taxon>
        <taxon>Burkholderiales</taxon>
        <taxon>Sphaerotilaceae</taxon>
        <taxon>Ideonella</taxon>
    </lineage>
</organism>
<dbReference type="InterPro" id="IPR020603">
    <property type="entry name" value="MraZ_dom"/>
</dbReference>
<evidence type="ECO:0000313" key="10">
    <source>
        <dbReference type="Proteomes" id="UP000672097"/>
    </source>
</evidence>
<evidence type="ECO:0000256" key="5">
    <source>
        <dbReference type="ARBA" id="ARBA00023125"/>
    </source>
</evidence>
<dbReference type="HAMAP" id="MF_01008">
    <property type="entry name" value="MraZ"/>
    <property type="match status" value="1"/>
</dbReference>
<proteinExistence type="inferred from homology"/>
<dbReference type="CDD" id="cd16320">
    <property type="entry name" value="MraZ_N"/>
    <property type="match status" value="1"/>
</dbReference>
<dbReference type="InterPro" id="IPR035642">
    <property type="entry name" value="MraZ_N"/>
</dbReference>
<dbReference type="CDD" id="cd16321">
    <property type="entry name" value="MraZ_C"/>
    <property type="match status" value="1"/>
</dbReference>
<protein>
    <recommendedName>
        <fullName evidence="1 7">Transcriptional regulator MraZ</fullName>
    </recommendedName>
</protein>
<dbReference type="PROSITE" id="PS51740">
    <property type="entry name" value="SPOVT_ABRB"/>
    <property type="match status" value="2"/>
</dbReference>
<feature type="domain" description="SpoVT-AbrB" evidence="8">
    <location>
        <begin position="9"/>
        <end position="55"/>
    </location>
</feature>
<dbReference type="PANTHER" id="PTHR34701">
    <property type="entry name" value="TRANSCRIPTIONAL REGULATOR MRAZ"/>
    <property type="match status" value="1"/>
</dbReference>
<evidence type="ECO:0000259" key="8">
    <source>
        <dbReference type="PROSITE" id="PS51740"/>
    </source>
</evidence>
<keyword evidence="6 7" id="KW-0804">Transcription</keyword>
<comment type="similarity">
    <text evidence="7">Belongs to the MraZ family.</text>
</comment>
<sequence>MSTTGFFGAASLTLDGKGRLTVPARHRETLQTEAKSQLAITKHPDGCLLVFPQPVWEPFRDRVAALPMEALAWKRVFLGFVSEVEIDGASRVLIDPVLRAYAGLQRDVLLMGIGSHFELWDAGRYAEREQQVIAQPMPDAIKGFTY</sequence>
<keyword evidence="10" id="KW-1185">Reference proteome</keyword>
<dbReference type="InterPro" id="IPR037914">
    <property type="entry name" value="SpoVT-AbrB_sf"/>
</dbReference>
<evidence type="ECO:0000256" key="3">
    <source>
        <dbReference type="ARBA" id="ARBA00022737"/>
    </source>
</evidence>
<dbReference type="PANTHER" id="PTHR34701:SF1">
    <property type="entry name" value="TRANSCRIPTIONAL REGULATOR MRAZ"/>
    <property type="match status" value="1"/>
</dbReference>
<dbReference type="Proteomes" id="UP000672097">
    <property type="component" value="Unassembled WGS sequence"/>
</dbReference>
<evidence type="ECO:0000256" key="6">
    <source>
        <dbReference type="ARBA" id="ARBA00023163"/>
    </source>
</evidence>
<reference evidence="9 10" key="1">
    <citation type="submission" date="2021-04" db="EMBL/GenBank/DDBJ databases">
        <title>The genome sequence of type strain Ideonella paludis KCTC 32238.</title>
        <authorList>
            <person name="Liu Y."/>
        </authorList>
    </citation>
    <scope>NUCLEOTIDE SEQUENCE [LARGE SCALE GENOMIC DNA]</scope>
    <source>
        <strain evidence="9 10">KCTC 32238</strain>
    </source>
</reference>
<comment type="subcellular location">
    <subcellularLocation>
        <location evidence="7">Cytoplasm</location>
        <location evidence="7">Nucleoid</location>
    </subcellularLocation>
</comment>
<dbReference type="Gene3D" id="3.40.1550.20">
    <property type="entry name" value="Transcriptional regulator MraZ domain"/>
    <property type="match status" value="1"/>
</dbReference>
<dbReference type="InterPro" id="IPR003444">
    <property type="entry name" value="MraZ"/>
</dbReference>
<gene>
    <name evidence="7 9" type="primary">mraZ</name>
    <name evidence="9" type="ORF">KAK11_09545</name>
</gene>
<keyword evidence="4 7" id="KW-0805">Transcription regulation</keyword>
<keyword evidence="2 7" id="KW-0963">Cytoplasm</keyword>
<name>A0ABS5DWQ5_9BURK</name>
<comment type="subunit">
    <text evidence="7">Forms oligomers.</text>
</comment>
<dbReference type="InterPro" id="IPR035644">
    <property type="entry name" value="MraZ_C"/>
</dbReference>
<evidence type="ECO:0000256" key="7">
    <source>
        <dbReference type="HAMAP-Rule" id="MF_01008"/>
    </source>
</evidence>
<evidence type="ECO:0000256" key="1">
    <source>
        <dbReference type="ARBA" id="ARBA00013860"/>
    </source>
</evidence>
<dbReference type="InterPro" id="IPR007159">
    <property type="entry name" value="SpoVT-AbrB_dom"/>
</dbReference>
<dbReference type="Pfam" id="PF02381">
    <property type="entry name" value="MraZ"/>
    <property type="match status" value="2"/>
</dbReference>
<feature type="domain" description="SpoVT-AbrB" evidence="8">
    <location>
        <begin position="81"/>
        <end position="124"/>
    </location>
</feature>
<dbReference type="RefSeq" id="WP_210808630.1">
    <property type="nucleotide sequence ID" value="NZ_JAGQDG010000003.1"/>
</dbReference>
<dbReference type="EMBL" id="JAGQDG010000003">
    <property type="protein sequence ID" value="MBQ0935570.1"/>
    <property type="molecule type" value="Genomic_DNA"/>
</dbReference>
<evidence type="ECO:0000256" key="2">
    <source>
        <dbReference type="ARBA" id="ARBA00022490"/>
    </source>
</evidence>
<keyword evidence="3" id="KW-0677">Repeat</keyword>